<dbReference type="FunFam" id="1.10.3730.20:FF:000001">
    <property type="entry name" value="Quaternary ammonium compound resistance transporter SugE"/>
    <property type="match status" value="1"/>
</dbReference>
<evidence type="ECO:0000256" key="8">
    <source>
        <dbReference type="ARBA" id="ARBA00039168"/>
    </source>
</evidence>
<dbReference type="PANTHER" id="PTHR30561:SF0">
    <property type="entry name" value="GUANIDINIUM EXPORTER"/>
    <property type="match status" value="1"/>
</dbReference>
<dbReference type="EMBL" id="CP017174">
    <property type="protein sequence ID" value="QDE65854.1"/>
    <property type="molecule type" value="Genomic_DNA"/>
</dbReference>
<dbReference type="PANTHER" id="PTHR30561">
    <property type="entry name" value="SMR FAMILY PROTON-DEPENDENT DRUG EFFLUX TRANSPORTER SUGE"/>
    <property type="match status" value="1"/>
</dbReference>
<dbReference type="GO" id="GO:0005886">
    <property type="term" value="C:plasma membrane"/>
    <property type="evidence" value="ECO:0007669"/>
    <property type="project" value="UniProtKB-SubCell"/>
</dbReference>
<dbReference type="Proteomes" id="UP000320179">
    <property type="component" value="Chromosome"/>
</dbReference>
<feature type="transmembrane region" description="Helical" evidence="10">
    <location>
        <begin position="84"/>
        <end position="103"/>
    </location>
</feature>
<evidence type="ECO:0000256" key="6">
    <source>
        <dbReference type="ARBA" id="ARBA00023136"/>
    </source>
</evidence>
<organism evidence="11 12">
    <name type="scientific">Myxococcus xanthus</name>
    <dbReference type="NCBI Taxonomy" id="34"/>
    <lineage>
        <taxon>Bacteria</taxon>
        <taxon>Pseudomonadati</taxon>
        <taxon>Myxococcota</taxon>
        <taxon>Myxococcia</taxon>
        <taxon>Myxococcales</taxon>
        <taxon>Cystobacterineae</taxon>
        <taxon>Myxococcaceae</taxon>
        <taxon>Myxococcus</taxon>
    </lineage>
</organism>
<dbReference type="AlphaFoldDB" id="A0AAE6FVH3"/>
<protein>
    <recommendedName>
        <fullName evidence="8">Guanidinium exporter</fullName>
    </recommendedName>
</protein>
<evidence type="ECO:0000313" key="12">
    <source>
        <dbReference type="Proteomes" id="UP000320179"/>
    </source>
</evidence>
<comment type="similarity">
    <text evidence="7">Belongs to the drug/metabolite transporter (DMT) superfamily. Small multidrug resistance (SMR) (TC 2.A.7.1) family. Gdx/SugE subfamily.</text>
</comment>
<evidence type="ECO:0000256" key="2">
    <source>
        <dbReference type="ARBA" id="ARBA00022448"/>
    </source>
</evidence>
<keyword evidence="2" id="KW-0813">Transport</keyword>
<dbReference type="Pfam" id="PF00893">
    <property type="entry name" value="Multi_Drug_Res"/>
    <property type="match status" value="1"/>
</dbReference>
<comment type="subcellular location">
    <subcellularLocation>
        <location evidence="1 9">Cell membrane</location>
        <topology evidence="1 9">Multi-pass membrane protein</topology>
    </subcellularLocation>
</comment>
<dbReference type="InterPro" id="IPR045324">
    <property type="entry name" value="Small_multidrug_res"/>
</dbReference>
<evidence type="ECO:0000256" key="1">
    <source>
        <dbReference type="ARBA" id="ARBA00004651"/>
    </source>
</evidence>
<dbReference type="GO" id="GO:0022857">
    <property type="term" value="F:transmembrane transporter activity"/>
    <property type="evidence" value="ECO:0007669"/>
    <property type="project" value="InterPro"/>
</dbReference>
<evidence type="ECO:0000256" key="10">
    <source>
        <dbReference type="SAM" id="Phobius"/>
    </source>
</evidence>
<dbReference type="SUPFAM" id="SSF103481">
    <property type="entry name" value="Multidrug resistance efflux transporter EmrE"/>
    <property type="match status" value="1"/>
</dbReference>
<keyword evidence="5 10" id="KW-1133">Transmembrane helix</keyword>
<dbReference type="InterPro" id="IPR037185">
    <property type="entry name" value="EmrE-like"/>
</dbReference>
<dbReference type="GO" id="GO:1990961">
    <property type="term" value="P:xenobiotic detoxification by transmembrane export across the plasma membrane"/>
    <property type="evidence" value="ECO:0007669"/>
    <property type="project" value="UniProtKB-ARBA"/>
</dbReference>
<feature type="transmembrane region" description="Helical" evidence="10">
    <location>
        <begin position="57"/>
        <end position="78"/>
    </location>
</feature>
<dbReference type="RefSeq" id="WP_140786813.1">
    <property type="nucleotide sequence ID" value="NZ_CP017169.1"/>
</dbReference>
<proteinExistence type="inferred from homology"/>
<keyword evidence="6 10" id="KW-0472">Membrane</keyword>
<evidence type="ECO:0000256" key="4">
    <source>
        <dbReference type="ARBA" id="ARBA00022692"/>
    </source>
</evidence>
<evidence type="ECO:0000256" key="3">
    <source>
        <dbReference type="ARBA" id="ARBA00022475"/>
    </source>
</evidence>
<accession>A0AAE6FVH3</accession>
<reference evidence="11 12" key="1">
    <citation type="journal article" date="2019" name="Science">
        <title>Social genes are selection hotspots in kin groups of a soil microbe.</title>
        <authorList>
            <person name="Wielgoss S."/>
            <person name="Wolfensberger R."/>
            <person name="Sun L."/>
            <person name="Fiegna F."/>
            <person name="Velicer G.J."/>
        </authorList>
    </citation>
    <scope>NUCLEOTIDE SEQUENCE [LARGE SCALE GENOMIC DNA]</scope>
    <source>
        <strain evidence="11 12">MC3.5.9c15</strain>
    </source>
</reference>
<dbReference type="InterPro" id="IPR000390">
    <property type="entry name" value="Small_drug/metabolite_transptr"/>
</dbReference>
<keyword evidence="4 9" id="KW-0812">Transmembrane</keyword>
<feature type="transmembrane region" description="Helical" evidence="10">
    <location>
        <begin position="33"/>
        <end position="50"/>
    </location>
</feature>
<evidence type="ECO:0000256" key="9">
    <source>
        <dbReference type="RuleBase" id="RU003942"/>
    </source>
</evidence>
<name>A0AAE6FVH3_MYXXA</name>
<evidence type="ECO:0000256" key="5">
    <source>
        <dbReference type="ARBA" id="ARBA00022989"/>
    </source>
</evidence>
<evidence type="ECO:0000256" key="7">
    <source>
        <dbReference type="ARBA" id="ARBA00038151"/>
    </source>
</evidence>
<gene>
    <name evidence="11" type="ORF">BHS09_01875</name>
</gene>
<dbReference type="Gene3D" id="1.10.3730.20">
    <property type="match status" value="1"/>
</dbReference>
<keyword evidence="3" id="KW-1003">Cell membrane</keyword>
<sequence>MSWLLVLVAGLLETCWAVGLKYTQGFTRPWPSLFVAVTLISSLALLSIAMRTLPAGTAYAVWVGIGALGAALVGIVLFREPATLGRFFFLGLMVVSVVGLKFTSGGDAH</sequence>
<evidence type="ECO:0000313" key="11">
    <source>
        <dbReference type="EMBL" id="QDE65854.1"/>
    </source>
</evidence>